<dbReference type="Pfam" id="PF12729">
    <property type="entry name" value="4HB_MCP_1"/>
    <property type="match status" value="1"/>
</dbReference>
<dbReference type="InterPro" id="IPR004089">
    <property type="entry name" value="MCPsignal_dom"/>
</dbReference>
<feature type="domain" description="HAMP" evidence="8">
    <location>
        <begin position="265"/>
        <end position="311"/>
    </location>
</feature>
<evidence type="ECO:0000313" key="9">
    <source>
        <dbReference type="EMBL" id="RGV79074.1"/>
    </source>
</evidence>
<dbReference type="Gene3D" id="6.10.340.10">
    <property type="match status" value="1"/>
</dbReference>
<dbReference type="InterPro" id="IPR003660">
    <property type="entry name" value="HAMP_dom"/>
</dbReference>
<evidence type="ECO:0000259" key="8">
    <source>
        <dbReference type="PROSITE" id="PS50885"/>
    </source>
</evidence>
<dbReference type="PROSITE" id="PS50111">
    <property type="entry name" value="CHEMOTAXIS_TRANSDUC_2"/>
    <property type="match status" value="1"/>
</dbReference>
<dbReference type="InterPro" id="IPR051310">
    <property type="entry name" value="MCP_chemotaxis"/>
</dbReference>
<dbReference type="GO" id="GO:0007165">
    <property type="term" value="P:signal transduction"/>
    <property type="evidence" value="ECO:0007669"/>
    <property type="project" value="UniProtKB-KW"/>
</dbReference>
<feature type="domain" description="HAMP" evidence="8">
    <location>
        <begin position="211"/>
        <end position="263"/>
    </location>
</feature>
<keyword evidence="3" id="KW-0807">Transducer</keyword>
<feature type="transmembrane region" description="Helical" evidence="6">
    <location>
        <begin position="189"/>
        <end position="210"/>
    </location>
</feature>
<feature type="region of interest" description="Disordered" evidence="5">
    <location>
        <begin position="360"/>
        <end position="384"/>
    </location>
</feature>
<dbReference type="GO" id="GO:0005886">
    <property type="term" value="C:plasma membrane"/>
    <property type="evidence" value="ECO:0007669"/>
    <property type="project" value="TreeGrafter"/>
</dbReference>
<dbReference type="Proteomes" id="UP000284543">
    <property type="component" value="Unassembled WGS sequence"/>
</dbReference>
<dbReference type="PRINTS" id="PR00260">
    <property type="entry name" value="CHEMTRNSDUCR"/>
</dbReference>
<dbReference type="GO" id="GO:0006935">
    <property type="term" value="P:chemotaxis"/>
    <property type="evidence" value="ECO:0007669"/>
    <property type="project" value="UniProtKB-KW"/>
</dbReference>
<keyword evidence="6" id="KW-0472">Membrane</keyword>
<evidence type="ECO:0000256" key="5">
    <source>
        <dbReference type="SAM" id="MobiDB-lite"/>
    </source>
</evidence>
<evidence type="ECO:0000256" key="6">
    <source>
        <dbReference type="SAM" id="Phobius"/>
    </source>
</evidence>
<feature type="coiled-coil region" evidence="4">
    <location>
        <begin position="72"/>
        <end position="99"/>
    </location>
</feature>
<feature type="compositionally biased region" description="Low complexity" evidence="5">
    <location>
        <begin position="576"/>
        <end position="592"/>
    </location>
</feature>
<dbReference type="EMBL" id="QRZM01000001">
    <property type="protein sequence ID" value="RGV79074.1"/>
    <property type="molecule type" value="Genomic_DNA"/>
</dbReference>
<evidence type="ECO:0000256" key="3">
    <source>
        <dbReference type="PROSITE-ProRule" id="PRU00284"/>
    </source>
</evidence>
<dbReference type="SMART" id="SM00283">
    <property type="entry name" value="MA"/>
    <property type="match status" value="1"/>
</dbReference>
<keyword evidence="4" id="KW-0175">Coiled coil</keyword>
<dbReference type="CDD" id="cd06225">
    <property type="entry name" value="HAMP"/>
    <property type="match status" value="1"/>
</dbReference>
<evidence type="ECO:0000259" key="7">
    <source>
        <dbReference type="PROSITE" id="PS50111"/>
    </source>
</evidence>
<name>A0A412ZFW9_9FIRM</name>
<evidence type="ECO:0000313" key="10">
    <source>
        <dbReference type="Proteomes" id="UP000284543"/>
    </source>
</evidence>
<comment type="caution">
    <text evidence="9">The sequence shown here is derived from an EMBL/GenBank/DDBJ whole genome shotgun (WGS) entry which is preliminary data.</text>
</comment>
<dbReference type="SMART" id="SM00304">
    <property type="entry name" value="HAMP"/>
    <property type="match status" value="2"/>
</dbReference>
<dbReference type="GO" id="GO:0004888">
    <property type="term" value="F:transmembrane signaling receptor activity"/>
    <property type="evidence" value="ECO:0007669"/>
    <property type="project" value="InterPro"/>
</dbReference>
<dbReference type="Pfam" id="PF00015">
    <property type="entry name" value="MCPsignal"/>
    <property type="match status" value="1"/>
</dbReference>
<dbReference type="Gene3D" id="1.10.287.950">
    <property type="entry name" value="Methyl-accepting chemotaxis protein"/>
    <property type="match status" value="1"/>
</dbReference>
<dbReference type="PROSITE" id="PS50885">
    <property type="entry name" value="HAMP"/>
    <property type="match status" value="2"/>
</dbReference>
<keyword evidence="6" id="KW-1133">Transmembrane helix</keyword>
<proteinExistence type="inferred from homology"/>
<feature type="region of interest" description="Disordered" evidence="5">
    <location>
        <begin position="317"/>
        <end position="338"/>
    </location>
</feature>
<protein>
    <submittedName>
        <fullName evidence="9">Methyl-accepting chemotaxis protein</fullName>
    </submittedName>
</protein>
<evidence type="ECO:0000256" key="1">
    <source>
        <dbReference type="ARBA" id="ARBA00022500"/>
    </source>
</evidence>
<dbReference type="InterPro" id="IPR047347">
    <property type="entry name" value="YvaQ-like_sensor"/>
</dbReference>
<comment type="similarity">
    <text evidence="2">Belongs to the methyl-accepting chemotaxis (MCP) protein family.</text>
</comment>
<organism evidence="9 10">
    <name type="scientific">Enterocloster bolteae</name>
    <dbReference type="NCBI Taxonomy" id="208479"/>
    <lineage>
        <taxon>Bacteria</taxon>
        <taxon>Bacillati</taxon>
        <taxon>Bacillota</taxon>
        <taxon>Clostridia</taxon>
        <taxon>Lachnospirales</taxon>
        <taxon>Lachnospiraceae</taxon>
        <taxon>Enterocloster</taxon>
    </lineage>
</organism>
<keyword evidence="1" id="KW-0145">Chemotaxis</keyword>
<dbReference type="Pfam" id="PF00672">
    <property type="entry name" value="HAMP"/>
    <property type="match status" value="1"/>
</dbReference>
<dbReference type="InterPro" id="IPR024478">
    <property type="entry name" value="HlyB_4HB_MCP"/>
</dbReference>
<dbReference type="SUPFAM" id="SSF58104">
    <property type="entry name" value="Methyl-accepting chemotaxis protein (MCP) signaling domain"/>
    <property type="match status" value="1"/>
</dbReference>
<feature type="domain" description="Methyl-accepting transducer" evidence="7">
    <location>
        <begin position="316"/>
        <end position="545"/>
    </location>
</feature>
<dbReference type="RefSeq" id="WP_117626675.1">
    <property type="nucleotide sequence ID" value="NZ_CATYQV010000037.1"/>
</dbReference>
<keyword evidence="6" id="KW-0812">Transmembrane</keyword>
<feature type="region of interest" description="Disordered" evidence="5">
    <location>
        <begin position="569"/>
        <end position="592"/>
    </location>
</feature>
<dbReference type="FunFam" id="1.10.287.950:FF:000001">
    <property type="entry name" value="Methyl-accepting chemotaxis sensory transducer"/>
    <property type="match status" value="1"/>
</dbReference>
<dbReference type="PANTHER" id="PTHR43531:SF11">
    <property type="entry name" value="METHYL-ACCEPTING CHEMOTAXIS PROTEIN 3"/>
    <property type="match status" value="1"/>
</dbReference>
<evidence type="ECO:0000256" key="2">
    <source>
        <dbReference type="ARBA" id="ARBA00029447"/>
    </source>
</evidence>
<dbReference type="CDD" id="cd11386">
    <property type="entry name" value="MCP_signal"/>
    <property type="match status" value="1"/>
</dbReference>
<gene>
    <name evidence="9" type="ORF">DWW02_04960</name>
</gene>
<dbReference type="InterPro" id="IPR004090">
    <property type="entry name" value="Chemotax_Me-accpt_rcpt"/>
</dbReference>
<dbReference type="CDD" id="cd19411">
    <property type="entry name" value="MCP2201-like_sensor"/>
    <property type="match status" value="1"/>
</dbReference>
<reference evidence="9 10" key="1">
    <citation type="submission" date="2018-08" db="EMBL/GenBank/DDBJ databases">
        <title>A genome reference for cultivated species of the human gut microbiota.</title>
        <authorList>
            <person name="Zou Y."/>
            <person name="Xue W."/>
            <person name="Luo G."/>
        </authorList>
    </citation>
    <scope>NUCLEOTIDE SEQUENCE [LARGE SCALE GENOMIC DNA]</scope>
    <source>
        <strain evidence="9 10">AF14-18</strain>
    </source>
</reference>
<dbReference type="AlphaFoldDB" id="A0A412ZFW9"/>
<sequence>MKNLKIRSKLFILVGMLIVGLIALGMTSLSFMSKINGSSTILAENWLPSTIAAEELNTLTSDYRINEFAHIVAQDQKSMASYETEMERIKGEIDATFNNYTSNLATDDTDRSMMEDARAAWQEYLSIHDRMITLSRENQTQEAMRLVNGEAKTLFDQASATLLKVVNFNTEGGTQASLDGDELYSGARLIMTAVIILLVAAGVLCSVYVVRSITSPVKEIDQVAKNIAAGNLDEEIRYSSRDELGTLAVNFNSTVSRLRDYVNYIDEISKVLDQVAEGNLVFQLTYDYAGEFAKVKTALTNISDSLNNTMAQISQSSDQVASGSEQVSDGAQALSQGATEQASSIEELAATVNEISSQVKQNADNAQNASDRANEVGNEAAESNRRMQDMLSAMGEISERSSEIGKIIKTIEDIAFQTNILALNAAVEAARAGEAGKGFAVVADEVRNLASKSAEASKNTAALIESSLKAVENGTKIADETAMSLNEVVTGVQDVTGTINEISSASEAQARSISQVTQGIDQISSVIQTNSATAEESAAASEELSGQAQILKNLVSQFRLKTTGGSSFGTQAEAHASVSRPSSPVSAGGDKY</sequence>
<feature type="compositionally biased region" description="Polar residues" evidence="5">
    <location>
        <begin position="360"/>
        <end position="371"/>
    </location>
</feature>
<dbReference type="PANTHER" id="PTHR43531">
    <property type="entry name" value="PROTEIN ICFG"/>
    <property type="match status" value="1"/>
</dbReference>
<evidence type="ECO:0000256" key="4">
    <source>
        <dbReference type="SAM" id="Coils"/>
    </source>
</evidence>
<accession>A0A412ZFW9</accession>